<sequence>MIQVAAVLFVFIGFANAVAPPYGQLSVKGNKILGADGKPVALHGMSLFWSQWGEGAPFYNKDTVQALKCSWNANLVRAAMGVEEGGYLTNQATEQGKLEAVVKAAIDLGIYVIIDWHDHHAYQHPDKAVEFFSAMSKKYAGVPNIIYEIFNEPLSVSWTSDLVPYHNKVISAIRANDPLNLIILGTPNWSQDVDIAAQNPVAGKNLAYTLHYYAASHKQALRDKTQAALDKRLAIFVTEYGTVDASGGGSVDVQSSNEWWAFLDANKISYANWAIGNKAEAAAALTPGTTAQQVGDDSRLTASGKLVKQKLKSQNNGVSC</sequence>
<dbReference type="InterPro" id="IPR017853">
    <property type="entry name" value="GH"/>
</dbReference>
<evidence type="ECO:0000313" key="7">
    <source>
        <dbReference type="EMBL" id="AFD33558.1"/>
    </source>
</evidence>
<evidence type="ECO:0000259" key="6">
    <source>
        <dbReference type="Pfam" id="PF00150"/>
    </source>
</evidence>
<evidence type="ECO:0000256" key="2">
    <source>
        <dbReference type="ARBA" id="ARBA00022801"/>
    </source>
</evidence>
<gene>
    <name evidence="7" type="primary">eng-1</name>
</gene>
<keyword evidence="5" id="KW-0732">Signal</keyword>
<dbReference type="SUPFAM" id="SSF51445">
    <property type="entry name" value="(Trans)glycosidases"/>
    <property type="match status" value="1"/>
</dbReference>
<dbReference type="GO" id="GO:0004553">
    <property type="term" value="F:hydrolase activity, hydrolyzing O-glycosyl compounds"/>
    <property type="evidence" value="ECO:0007669"/>
    <property type="project" value="InterPro"/>
</dbReference>
<keyword evidence="2 4" id="KW-0378">Hydrolase</keyword>
<dbReference type="PANTHER" id="PTHR34142:SF1">
    <property type="entry name" value="GLYCOSIDE HYDROLASE FAMILY 5 DOMAIN-CONTAINING PROTEIN"/>
    <property type="match status" value="1"/>
</dbReference>
<organism evidence="7">
    <name type="scientific">Aphelenchoides fragariae</name>
    <dbReference type="NCBI Taxonomy" id="90724"/>
    <lineage>
        <taxon>Eukaryota</taxon>
        <taxon>Metazoa</taxon>
        <taxon>Ecdysozoa</taxon>
        <taxon>Nematoda</taxon>
        <taxon>Chromadorea</taxon>
        <taxon>Rhabditida</taxon>
        <taxon>Tylenchina</taxon>
        <taxon>Tylenchomorpha</taxon>
        <taxon>Aphelenchoidea</taxon>
        <taxon>Aphelenchoididae</taxon>
        <taxon>Aphelenchoides</taxon>
    </lineage>
</organism>
<dbReference type="Pfam" id="PF00150">
    <property type="entry name" value="Cellulase"/>
    <property type="match status" value="1"/>
</dbReference>
<feature type="signal peptide" evidence="5">
    <location>
        <begin position="1"/>
        <end position="17"/>
    </location>
</feature>
<comment type="similarity">
    <text evidence="1 4">Belongs to the glycosyl hydrolase 5 (cellulase A) family.</text>
</comment>
<name>H9A6H1_9BILA</name>
<protein>
    <submittedName>
        <fullName evidence="7">Cellulase</fullName>
    </submittedName>
</protein>
<dbReference type="GO" id="GO:0000272">
    <property type="term" value="P:polysaccharide catabolic process"/>
    <property type="evidence" value="ECO:0007669"/>
    <property type="project" value="InterPro"/>
</dbReference>
<keyword evidence="3 4" id="KW-0326">Glycosidase</keyword>
<dbReference type="InterPro" id="IPR001547">
    <property type="entry name" value="Glyco_hydro_5"/>
</dbReference>
<dbReference type="PROSITE" id="PS00659">
    <property type="entry name" value="GLYCOSYL_HYDROL_F5"/>
    <property type="match status" value="1"/>
</dbReference>
<evidence type="ECO:0000256" key="5">
    <source>
        <dbReference type="SAM" id="SignalP"/>
    </source>
</evidence>
<feature type="domain" description="Glycoside hydrolase family 5" evidence="6">
    <location>
        <begin position="34"/>
        <end position="278"/>
    </location>
</feature>
<evidence type="ECO:0000256" key="3">
    <source>
        <dbReference type="ARBA" id="ARBA00023295"/>
    </source>
</evidence>
<dbReference type="EMBL" id="JN851728">
    <property type="protein sequence ID" value="AFD33558.1"/>
    <property type="molecule type" value="mRNA"/>
</dbReference>
<evidence type="ECO:0000256" key="1">
    <source>
        <dbReference type="ARBA" id="ARBA00005641"/>
    </source>
</evidence>
<feature type="chain" id="PRO_5003618081" evidence="5">
    <location>
        <begin position="18"/>
        <end position="320"/>
    </location>
</feature>
<dbReference type="Gene3D" id="3.20.20.80">
    <property type="entry name" value="Glycosidases"/>
    <property type="match status" value="1"/>
</dbReference>
<reference evidence="7" key="1">
    <citation type="journal article" date="2012" name="Phytopathology">
        <title>Differential expression of a ?-1,4-endoglucanase induced by diet change in the foliar nematode Aphelenchoides fragariae.</title>
        <authorList>
            <person name="Fu Z."/>
            <person name="Agudelo P."/>
            <person name="Wells C.E."/>
        </authorList>
    </citation>
    <scope>NUCLEOTIDE SEQUENCE</scope>
</reference>
<dbReference type="InterPro" id="IPR018087">
    <property type="entry name" value="Glyco_hydro_5_CS"/>
</dbReference>
<evidence type="ECO:0000256" key="4">
    <source>
        <dbReference type="RuleBase" id="RU361153"/>
    </source>
</evidence>
<dbReference type="AlphaFoldDB" id="H9A6H1"/>
<accession>H9A6H1</accession>
<dbReference type="PANTHER" id="PTHR34142">
    <property type="entry name" value="ENDO-BETA-1,4-GLUCANASE A"/>
    <property type="match status" value="1"/>
</dbReference>
<proteinExistence type="evidence at transcript level"/>